<sequence length="258" mass="28058">MPIALVTGGTAGIGAAFARTLAARGYDLVLVARTESRLDEVAAELRATGREVETIVADLGKQVDVHRVARRLGDRERPVDLLVNNAGYGMKSRLSDPDLAEADDAITVMMHAPLVLAAAAVPGMRARGEGAIINVASVAGYLSMGLYSAIKAWMRVYSESLSNALHGTGVTVTALLPGWVHTEFHDRAEIRKSSIPSWLWLDASDLVAACLKDVARGRALSIPSLRYRFLSWWLRHLPPRTVRWVSRTISSSRHSEQP</sequence>
<dbReference type="CDD" id="cd05233">
    <property type="entry name" value="SDR_c"/>
    <property type="match status" value="1"/>
</dbReference>
<keyword evidence="5" id="KW-1185">Reference proteome</keyword>
<dbReference type="InterPro" id="IPR002347">
    <property type="entry name" value="SDR_fam"/>
</dbReference>
<evidence type="ECO:0000256" key="1">
    <source>
        <dbReference type="ARBA" id="ARBA00006484"/>
    </source>
</evidence>
<proteinExistence type="inferred from homology"/>
<organism evidence="4 5">
    <name type="scientific">Homoserinibacter gongjuensis</name>
    <dbReference type="NCBI Taxonomy" id="1162968"/>
    <lineage>
        <taxon>Bacteria</taxon>
        <taxon>Bacillati</taxon>
        <taxon>Actinomycetota</taxon>
        <taxon>Actinomycetes</taxon>
        <taxon>Micrococcales</taxon>
        <taxon>Microbacteriaceae</taxon>
        <taxon>Homoserinibacter</taxon>
    </lineage>
</organism>
<dbReference type="Proteomes" id="UP001157069">
    <property type="component" value="Unassembled WGS sequence"/>
</dbReference>
<dbReference type="RefSeq" id="WP_284298192.1">
    <property type="nucleotide sequence ID" value="NZ_BSVA01000001.1"/>
</dbReference>
<protein>
    <submittedName>
        <fullName evidence="4">Short-chain dehydrogenase</fullName>
    </submittedName>
</protein>
<dbReference type="PRINTS" id="PR00081">
    <property type="entry name" value="GDHRDH"/>
</dbReference>
<dbReference type="EMBL" id="BSVA01000001">
    <property type="protein sequence ID" value="GMA90441.1"/>
    <property type="molecule type" value="Genomic_DNA"/>
</dbReference>
<dbReference type="Pfam" id="PF00106">
    <property type="entry name" value="adh_short"/>
    <property type="match status" value="1"/>
</dbReference>
<dbReference type="PANTHER" id="PTHR44196:SF2">
    <property type="entry name" value="SHORT-CHAIN DEHYDROGENASE-RELATED"/>
    <property type="match status" value="1"/>
</dbReference>
<dbReference type="SUPFAM" id="SSF51735">
    <property type="entry name" value="NAD(P)-binding Rossmann-fold domains"/>
    <property type="match status" value="1"/>
</dbReference>
<keyword evidence="2" id="KW-0560">Oxidoreductase</keyword>
<evidence type="ECO:0000313" key="5">
    <source>
        <dbReference type="Proteomes" id="UP001157069"/>
    </source>
</evidence>
<evidence type="ECO:0000313" key="4">
    <source>
        <dbReference type="EMBL" id="GMA90441.1"/>
    </source>
</evidence>
<dbReference type="Gene3D" id="3.40.50.720">
    <property type="entry name" value="NAD(P)-binding Rossmann-like Domain"/>
    <property type="match status" value="1"/>
</dbReference>
<name>A0ABQ6JUV3_9MICO</name>
<accession>A0ABQ6JUV3</accession>
<gene>
    <name evidence="4" type="ORF">GCM10025869_09700</name>
</gene>
<evidence type="ECO:0000256" key="3">
    <source>
        <dbReference type="RuleBase" id="RU000363"/>
    </source>
</evidence>
<dbReference type="InterPro" id="IPR036291">
    <property type="entry name" value="NAD(P)-bd_dom_sf"/>
</dbReference>
<comment type="caution">
    <text evidence="4">The sequence shown here is derived from an EMBL/GenBank/DDBJ whole genome shotgun (WGS) entry which is preliminary data.</text>
</comment>
<evidence type="ECO:0000256" key="2">
    <source>
        <dbReference type="ARBA" id="ARBA00023002"/>
    </source>
</evidence>
<dbReference type="PIRSF" id="PIRSF000126">
    <property type="entry name" value="11-beta-HSD1"/>
    <property type="match status" value="1"/>
</dbReference>
<dbReference type="PANTHER" id="PTHR44196">
    <property type="entry name" value="DEHYDROGENASE/REDUCTASE SDR FAMILY MEMBER 7B"/>
    <property type="match status" value="1"/>
</dbReference>
<dbReference type="PRINTS" id="PR00080">
    <property type="entry name" value="SDRFAMILY"/>
</dbReference>
<comment type="similarity">
    <text evidence="1 3">Belongs to the short-chain dehydrogenases/reductases (SDR) family.</text>
</comment>
<reference evidence="5" key="1">
    <citation type="journal article" date="2019" name="Int. J. Syst. Evol. Microbiol.">
        <title>The Global Catalogue of Microorganisms (GCM) 10K type strain sequencing project: providing services to taxonomists for standard genome sequencing and annotation.</title>
        <authorList>
            <consortium name="The Broad Institute Genomics Platform"/>
            <consortium name="The Broad Institute Genome Sequencing Center for Infectious Disease"/>
            <person name="Wu L."/>
            <person name="Ma J."/>
        </authorList>
    </citation>
    <scope>NUCLEOTIDE SEQUENCE [LARGE SCALE GENOMIC DNA]</scope>
    <source>
        <strain evidence="5">NBRC 108755</strain>
    </source>
</reference>